<dbReference type="PANTHER" id="PTHR42714">
    <property type="entry name" value="TRNA MODIFICATION GTPASE GTPBP3"/>
    <property type="match status" value="1"/>
</dbReference>
<dbReference type="EMBL" id="JBHRYE010000010">
    <property type="protein sequence ID" value="MFC3670844.1"/>
    <property type="molecule type" value="Genomic_DNA"/>
</dbReference>
<comment type="function">
    <text evidence="6">Exhibits a very high intrinsic GTPase hydrolysis rate. Involved in the addition of a carboxymethylaminomethyl (cmnm) group at the wobble position (U34) of certain tRNAs, forming tRNA-cmnm(5)s(2)U34.</text>
</comment>
<evidence type="ECO:0000256" key="1">
    <source>
        <dbReference type="ARBA" id="ARBA00011043"/>
    </source>
</evidence>
<dbReference type="CDD" id="cd14858">
    <property type="entry name" value="TrmE_N"/>
    <property type="match status" value="1"/>
</dbReference>
<gene>
    <name evidence="6 8" type="primary">mnmE</name>
    <name evidence="6" type="synonym">trmE</name>
    <name evidence="8" type="ORF">ACFOOT_05365</name>
</gene>
<feature type="domain" description="TrmE-type G" evidence="7">
    <location>
        <begin position="219"/>
        <end position="362"/>
    </location>
</feature>
<comment type="subcellular location">
    <subcellularLocation>
        <location evidence="6">Cytoplasm</location>
    </subcellularLocation>
</comment>
<sequence>MSENTIFALSSGAPPAGIAVVRISGPQAGPALAALCGSLPAPRRATFRPLVDPADGSPLDATMVLWLPGPRTATGEDSAELHLHGGRAVVAAVLAALARLPGLRPAEAGEFTRRAFLHGRIDLNEAEGLADLLSAETELQRRSALAMAEGALSRQVDAWRDGVLLLSARLEALLDFSDEDDVADGGALLPPGFAEQATTLAAAIEAWLLRPRAEPLREGFRIVLAGPPNAGKSTLFNALVEAEAAITAAEPGTTRDVLTRSVAIDGVPFTFADTAGLRDEGAGEIERIGIARARAEAARADLILWLGPEGEGPVDGTAPLWELAARADDPSAPAKVKPRHRLSVHTGEGLDALRRDLVAHARASLPAPGEAALNARQHGLLEQVHAALVAAQQEHDPLLAAEHLRLARRALDALTGRAGTEDMLDALFGRFCIGK</sequence>
<feature type="binding site" evidence="6">
    <location>
        <begin position="248"/>
        <end position="254"/>
    </location>
    <ligand>
        <name>GTP</name>
        <dbReference type="ChEBI" id="CHEBI:37565"/>
    </ligand>
</feature>
<evidence type="ECO:0000256" key="4">
    <source>
        <dbReference type="ARBA" id="ARBA00022958"/>
    </source>
</evidence>
<evidence type="ECO:0000256" key="3">
    <source>
        <dbReference type="ARBA" id="ARBA00022741"/>
    </source>
</evidence>
<dbReference type="InterPro" id="IPR018948">
    <property type="entry name" value="GTP-bd_TrmE_N"/>
</dbReference>
<proteinExistence type="inferred from homology"/>
<dbReference type="InterPro" id="IPR027266">
    <property type="entry name" value="TrmE/GcvT-like"/>
</dbReference>
<feature type="binding site" evidence="6">
    <location>
        <position position="435"/>
    </location>
    <ligand>
        <name>(6S)-5-formyl-5,6,7,8-tetrahydrofolate</name>
        <dbReference type="ChEBI" id="CHEBI:57457"/>
    </ligand>
</feature>
<dbReference type="InterPro" id="IPR031168">
    <property type="entry name" value="G_TrmE"/>
</dbReference>
<evidence type="ECO:0000256" key="6">
    <source>
        <dbReference type="HAMAP-Rule" id="MF_00379"/>
    </source>
</evidence>
<keyword evidence="3 6" id="KW-0547">Nucleotide-binding</keyword>
<dbReference type="PANTHER" id="PTHR42714:SF2">
    <property type="entry name" value="TRNA MODIFICATION GTPASE GTPBP3, MITOCHONDRIAL"/>
    <property type="match status" value="1"/>
</dbReference>
<protein>
    <recommendedName>
        <fullName evidence="6">tRNA modification GTPase MnmE</fullName>
        <ecNumber evidence="6">3.6.-.-</ecNumber>
    </recommendedName>
</protein>
<dbReference type="Gene3D" id="3.30.1360.120">
    <property type="entry name" value="Probable tRNA modification gtpase trme, domain 1"/>
    <property type="match status" value="1"/>
</dbReference>
<comment type="subunit">
    <text evidence="6">Homodimer. Heterotetramer of two MnmE and two MnmG subunits.</text>
</comment>
<accession>A0ABV7V094</accession>
<dbReference type="Gene3D" id="1.20.120.430">
    <property type="entry name" value="tRNA modification GTPase MnmE domain 2"/>
    <property type="match status" value="1"/>
</dbReference>
<dbReference type="NCBIfam" id="NF003661">
    <property type="entry name" value="PRK05291.1-3"/>
    <property type="match status" value="1"/>
</dbReference>
<dbReference type="GO" id="GO:0016787">
    <property type="term" value="F:hydrolase activity"/>
    <property type="evidence" value="ECO:0007669"/>
    <property type="project" value="UniProtKB-KW"/>
</dbReference>
<dbReference type="InterPro" id="IPR027368">
    <property type="entry name" value="MnmE_dom2"/>
</dbReference>
<keyword evidence="6" id="KW-0479">Metal-binding</keyword>
<feature type="binding site" evidence="6">
    <location>
        <position position="22"/>
    </location>
    <ligand>
        <name>(6S)-5-formyl-5,6,7,8-tetrahydrofolate</name>
        <dbReference type="ChEBI" id="CHEBI:57457"/>
    </ligand>
</feature>
<dbReference type="Proteomes" id="UP001595683">
    <property type="component" value="Unassembled WGS sequence"/>
</dbReference>
<dbReference type="Pfam" id="PF10396">
    <property type="entry name" value="TrmE_N"/>
    <property type="match status" value="1"/>
</dbReference>
<dbReference type="EC" id="3.6.-.-" evidence="6"/>
<evidence type="ECO:0000313" key="9">
    <source>
        <dbReference type="Proteomes" id="UP001595683"/>
    </source>
</evidence>
<dbReference type="Pfam" id="PF12631">
    <property type="entry name" value="MnmE_helical"/>
    <property type="match status" value="1"/>
</dbReference>
<dbReference type="InterPro" id="IPR025867">
    <property type="entry name" value="MnmE_helical"/>
</dbReference>
<keyword evidence="6" id="KW-0460">Magnesium</keyword>
<keyword evidence="6" id="KW-0963">Cytoplasm</keyword>
<comment type="cofactor">
    <cofactor evidence="6">
        <name>K(+)</name>
        <dbReference type="ChEBI" id="CHEBI:29103"/>
    </cofactor>
    <text evidence="6">Binds 1 potassium ion per subunit.</text>
</comment>
<feature type="binding site" evidence="6">
    <location>
        <position position="254"/>
    </location>
    <ligand>
        <name>Mg(2+)</name>
        <dbReference type="ChEBI" id="CHEBI:18420"/>
    </ligand>
</feature>
<feature type="binding site" evidence="6">
    <location>
        <begin position="273"/>
        <end position="276"/>
    </location>
    <ligand>
        <name>GTP</name>
        <dbReference type="ChEBI" id="CHEBI:37565"/>
    </ligand>
</feature>
<keyword evidence="2 6" id="KW-0819">tRNA processing</keyword>
<organism evidence="8 9">
    <name type="scientific">Novosphingobium pokkalii</name>
    <dbReference type="NCBI Taxonomy" id="1770194"/>
    <lineage>
        <taxon>Bacteria</taxon>
        <taxon>Pseudomonadati</taxon>
        <taxon>Pseudomonadota</taxon>
        <taxon>Alphaproteobacteria</taxon>
        <taxon>Sphingomonadales</taxon>
        <taxon>Sphingomonadaceae</taxon>
        <taxon>Novosphingobium</taxon>
    </lineage>
</organism>
<reference evidence="9" key="1">
    <citation type="journal article" date="2019" name="Int. J. Syst. Evol. Microbiol.">
        <title>The Global Catalogue of Microorganisms (GCM) 10K type strain sequencing project: providing services to taxonomists for standard genome sequencing and annotation.</title>
        <authorList>
            <consortium name="The Broad Institute Genomics Platform"/>
            <consortium name="The Broad Institute Genome Sequencing Center for Infectious Disease"/>
            <person name="Wu L."/>
            <person name="Ma J."/>
        </authorList>
    </citation>
    <scope>NUCLEOTIDE SEQUENCE [LARGE SCALE GENOMIC DNA]</scope>
    <source>
        <strain evidence="9">KCTC 42224</strain>
    </source>
</reference>
<dbReference type="Pfam" id="PF01926">
    <property type="entry name" value="MMR_HSR1"/>
    <property type="match status" value="1"/>
</dbReference>
<evidence type="ECO:0000259" key="7">
    <source>
        <dbReference type="PROSITE" id="PS51709"/>
    </source>
</evidence>
<evidence type="ECO:0000256" key="5">
    <source>
        <dbReference type="ARBA" id="ARBA00023134"/>
    </source>
</evidence>
<keyword evidence="5 6" id="KW-0342">GTP-binding</keyword>
<evidence type="ECO:0000313" key="8">
    <source>
        <dbReference type="EMBL" id="MFC3670844.1"/>
    </source>
</evidence>
<dbReference type="InterPro" id="IPR006073">
    <property type="entry name" value="GTP-bd"/>
</dbReference>
<feature type="binding site" evidence="6">
    <location>
        <position position="233"/>
    </location>
    <ligand>
        <name>Mg(2+)</name>
        <dbReference type="ChEBI" id="CHEBI:18420"/>
    </ligand>
</feature>
<name>A0ABV7V094_9SPHN</name>
<feature type="binding site" evidence="6">
    <location>
        <position position="80"/>
    </location>
    <ligand>
        <name>(6S)-5-formyl-5,6,7,8-tetrahydrofolate</name>
        <dbReference type="ChEBI" id="CHEBI:57457"/>
    </ligand>
</feature>
<keyword evidence="9" id="KW-1185">Reference proteome</keyword>
<dbReference type="PROSITE" id="PS51709">
    <property type="entry name" value="G_TRME"/>
    <property type="match status" value="1"/>
</dbReference>
<dbReference type="SUPFAM" id="SSF52540">
    <property type="entry name" value="P-loop containing nucleoside triphosphate hydrolases"/>
    <property type="match status" value="1"/>
</dbReference>
<comment type="similarity">
    <text evidence="1 6">Belongs to the TRAFAC class TrmE-Era-EngA-EngB-Septin-like GTPase superfamily. TrmE GTPase family.</text>
</comment>
<comment type="caution">
    <text evidence="8">The sequence shown here is derived from an EMBL/GenBank/DDBJ whole genome shotgun (WGS) entry which is preliminary data.</text>
</comment>
<dbReference type="InterPro" id="IPR005225">
    <property type="entry name" value="Small_GTP-bd"/>
</dbReference>
<dbReference type="InterPro" id="IPR004520">
    <property type="entry name" value="GTPase_MnmE"/>
</dbReference>
<dbReference type="RefSeq" id="WP_191322894.1">
    <property type="nucleotide sequence ID" value="NZ_BMZP01000002.1"/>
</dbReference>
<dbReference type="InterPro" id="IPR027417">
    <property type="entry name" value="P-loop_NTPase"/>
</dbReference>
<dbReference type="SUPFAM" id="SSF116878">
    <property type="entry name" value="TrmE connector domain"/>
    <property type="match status" value="1"/>
</dbReference>
<dbReference type="SUPFAM" id="SSF103025">
    <property type="entry name" value="Folate-binding domain"/>
    <property type="match status" value="1"/>
</dbReference>
<feature type="binding site" evidence="6">
    <location>
        <position position="120"/>
    </location>
    <ligand>
        <name>(6S)-5-formyl-5,6,7,8-tetrahydrofolate</name>
        <dbReference type="ChEBI" id="CHEBI:57457"/>
    </ligand>
</feature>
<dbReference type="Gene3D" id="3.40.50.300">
    <property type="entry name" value="P-loop containing nucleotide triphosphate hydrolases"/>
    <property type="match status" value="1"/>
</dbReference>
<comment type="caution">
    <text evidence="6">Lacks conserved residue(s) required for the propagation of feature annotation.</text>
</comment>
<dbReference type="HAMAP" id="MF_00379">
    <property type="entry name" value="GTPase_MnmE"/>
    <property type="match status" value="1"/>
</dbReference>
<feature type="binding site" evidence="6">
    <location>
        <begin position="229"/>
        <end position="234"/>
    </location>
    <ligand>
        <name>GTP</name>
        <dbReference type="ChEBI" id="CHEBI:37565"/>
    </ligand>
</feature>
<keyword evidence="6 8" id="KW-0378">Hydrolase</keyword>
<dbReference type="NCBIfam" id="TIGR00231">
    <property type="entry name" value="small_GTP"/>
    <property type="match status" value="1"/>
</dbReference>
<keyword evidence="4 6" id="KW-0630">Potassium</keyword>
<evidence type="ECO:0000256" key="2">
    <source>
        <dbReference type="ARBA" id="ARBA00022694"/>
    </source>
</evidence>